<dbReference type="Pfam" id="PF01757">
    <property type="entry name" value="Acyl_transf_3"/>
    <property type="match status" value="1"/>
</dbReference>
<evidence type="ECO:0000259" key="2">
    <source>
        <dbReference type="Pfam" id="PF01757"/>
    </source>
</evidence>
<sequence>MTTRRYDIDALRVIAFALLILYHVCMLYVADWGWHVKSQYQNEWLQWPMIFLNRWRMSLLFLISGLAIGLFNPAGAAGRFALSRTWRLFLPLLFGMFFIVPVQPYCQGVSNGLVEPGFGAFMLRYWSFQPWPKDAFDGWQYGITWNHLWYLAYLWVYTLLLCVLLPALESSIGKRLQAAVCGLRGAGLIVLPALPLVLYLTTLAKYFPTTNDLIHDWFQHALYFSVLLYGYVMACSTALWQELLRLRHVTLALALVIFAIYVAWNLQLGEHPSDLMVAGVRCMRGFYLWTALLTILGWGHALLNRPFRWLPYATEAVFPWYVLHQSLIVLVAYWLIPLHLGPVLEPVLVIIATVGGCALLHEFVIRRTALLRPLFGLKSMSSRRPFAAPAVAVIALASIADDVR</sequence>
<evidence type="ECO:0000256" key="1">
    <source>
        <dbReference type="SAM" id="Phobius"/>
    </source>
</evidence>
<dbReference type="InterPro" id="IPR050623">
    <property type="entry name" value="Glucan_succinyl_AcylTrfase"/>
</dbReference>
<feature type="transmembrane region" description="Helical" evidence="1">
    <location>
        <begin position="12"/>
        <end position="35"/>
    </location>
</feature>
<dbReference type="RefSeq" id="WP_129833571.1">
    <property type="nucleotide sequence ID" value="NZ_CP035704.1"/>
</dbReference>
<keyword evidence="3" id="KW-0808">Transferase</keyword>
<keyword evidence="1" id="KW-0812">Transmembrane</keyword>
<name>A0A411HKH8_9GAMM</name>
<gene>
    <name evidence="3" type="ORF">ELE36_11920</name>
</gene>
<keyword evidence="1" id="KW-0472">Membrane</keyword>
<feature type="transmembrane region" description="Helical" evidence="1">
    <location>
        <begin position="221"/>
        <end position="240"/>
    </location>
</feature>
<keyword evidence="4" id="KW-1185">Reference proteome</keyword>
<dbReference type="Proteomes" id="UP000291562">
    <property type="component" value="Chromosome"/>
</dbReference>
<dbReference type="EMBL" id="CP035704">
    <property type="protein sequence ID" value="QBB70998.1"/>
    <property type="molecule type" value="Genomic_DNA"/>
</dbReference>
<feature type="transmembrane region" description="Helical" evidence="1">
    <location>
        <begin position="286"/>
        <end position="304"/>
    </location>
</feature>
<protein>
    <submittedName>
        <fullName evidence="3">Acyltransferase</fullName>
    </submittedName>
</protein>
<feature type="transmembrane region" description="Helical" evidence="1">
    <location>
        <begin position="55"/>
        <end position="74"/>
    </location>
</feature>
<reference evidence="3 4" key="1">
    <citation type="submission" date="2019-01" db="EMBL/GenBank/DDBJ databases">
        <title>Pseudolysobacter antarctica gen. nov., sp. nov., isolated from Fildes Peninsula, Antarctica.</title>
        <authorList>
            <person name="Wei Z."/>
            <person name="Peng F."/>
        </authorList>
    </citation>
    <scope>NUCLEOTIDE SEQUENCE [LARGE SCALE GENOMIC DNA]</scope>
    <source>
        <strain evidence="3 4">AQ6-296</strain>
    </source>
</reference>
<dbReference type="PANTHER" id="PTHR36927:SF3">
    <property type="entry name" value="GLUCANS BIOSYNTHESIS PROTEIN C"/>
    <property type="match status" value="1"/>
</dbReference>
<feature type="transmembrane region" description="Helical" evidence="1">
    <location>
        <begin position="316"/>
        <end position="335"/>
    </location>
</feature>
<proteinExistence type="predicted"/>
<feature type="transmembrane region" description="Helical" evidence="1">
    <location>
        <begin position="249"/>
        <end position="266"/>
    </location>
</feature>
<evidence type="ECO:0000313" key="3">
    <source>
        <dbReference type="EMBL" id="QBB70998.1"/>
    </source>
</evidence>
<dbReference type="KEGG" id="xbc:ELE36_11920"/>
<organism evidence="3 4">
    <name type="scientific">Pseudolysobacter antarcticus</name>
    <dbReference type="NCBI Taxonomy" id="2511995"/>
    <lineage>
        <taxon>Bacteria</taxon>
        <taxon>Pseudomonadati</taxon>
        <taxon>Pseudomonadota</taxon>
        <taxon>Gammaproteobacteria</taxon>
        <taxon>Lysobacterales</taxon>
        <taxon>Rhodanobacteraceae</taxon>
        <taxon>Pseudolysobacter</taxon>
    </lineage>
</organism>
<feature type="transmembrane region" description="Helical" evidence="1">
    <location>
        <begin position="86"/>
        <end position="105"/>
    </location>
</feature>
<dbReference type="GO" id="GO:0016747">
    <property type="term" value="F:acyltransferase activity, transferring groups other than amino-acyl groups"/>
    <property type="evidence" value="ECO:0007669"/>
    <property type="project" value="InterPro"/>
</dbReference>
<evidence type="ECO:0000313" key="4">
    <source>
        <dbReference type="Proteomes" id="UP000291562"/>
    </source>
</evidence>
<accession>A0A411HKH8</accession>
<feature type="transmembrane region" description="Helical" evidence="1">
    <location>
        <begin position="148"/>
        <end position="168"/>
    </location>
</feature>
<dbReference type="AlphaFoldDB" id="A0A411HKH8"/>
<dbReference type="PANTHER" id="PTHR36927">
    <property type="entry name" value="BLR4337 PROTEIN"/>
    <property type="match status" value="1"/>
</dbReference>
<dbReference type="InterPro" id="IPR002656">
    <property type="entry name" value="Acyl_transf_3_dom"/>
</dbReference>
<feature type="domain" description="Acyltransferase 3" evidence="2">
    <location>
        <begin position="6"/>
        <end position="361"/>
    </location>
</feature>
<feature type="transmembrane region" description="Helical" evidence="1">
    <location>
        <begin position="347"/>
        <end position="365"/>
    </location>
</feature>
<keyword evidence="3" id="KW-0012">Acyltransferase</keyword>
<dbReference type="OrthoDB" id="9809782at2"/>
<feature type="transmembrane region" description="Helical" evidence="1">
    <location>
        <begin position="180"/>
        <end position="201"/>
    </location>
</feature>
<keyword evidence="1" id="KW-1133">Transmembrane helix</keyword>